<accession>A0ABQ4S3R7</accession>
<keyword evidence="3" id="KW-1185">Reference proteome</keyword>
<dbReference type="RefSeq" id="WP_238246743.1">
    <property type="nucleotide sequence ID" value="NZ_BPQP01000100.1"/>
</dbReference>
<comment type="caution">
    <text evidence="2">The sequence shown here is derived from an EMBL/GenBank/DDBJ whole genome shotgun (WGS) entry which is preliminary data.</text>
</comment>
<protein>
    <submittedName>
        <fullName evidence="2">Uncharacterized protein</fullName>
    </submittedName>
</protein>
<proteinExistence type="predicted"/>
<dbReference type="EMBL" id="BPQP01000100">
    <property type="protein sequence ID" value="GJD97691.1"/>
    <property type="molecule type" value="Genomic_DNA"/>
</dbReference>
<organism evidence="2 3">
    <name type="scientific">Methylobacterium iners</name>
    <dbReference type="NCBI Taxonomy" id="418707"/>
    <lineage>
        <taxon>Bacteria</taxon>
        <taxon>Pseudomonadati</taxon>
        <taxon>Pseudomonadota</taxon>
        <taxon>Alphaproteobacteria</taxon>
        <taxon>Hyphomicrobiales</taxon>
        <taxon>Methylobacteriaceae</taxon>
        <taxon>Methylobacterium</taxon>
    </lineage>
</organism>
<sequence>MSDAPSSAIEVPANVSDDDVRTLGRATLPPLLAAFAAAADDPVTPYPVVRDRALDVLRVSAGCVAWLSPYEVFREFDKVTLTFMSHPCVDKVTHETLWFAPDALHLPIRLAQRELGLSVDRVLNRRLRAVIELGLLRFLVVEPDIHFEPFSSLCGQFEWAFHLGDPANATAAVDRLRDLLCVVPHQAVYPRAPDAALWPRFSLRRYLARLPQEWGCGGYDEKIAELEARRGTLQGCGSWDVEREDWLEDRIAQLLHECGQWRSTDADTPPAELEPQRRYSVPKA</sequence>
<reference evidence="2" key="1">
    <citation type="journal article" date="2021" name="Front. Microbiol.">
        <title>Comprehensive Comparative Genomics and Phenotyping of Methylobacterium Species.</title>
        <authorList>
            <person name="Alessa O."/>
            <person name="Ogura Y."/>
            <person name="Fujitani Y."/>
            <person name="Takami H."/>
            <person name="Hayashi T."/>
            <person name="Sahin N."/>
            <person name="Tani A."/>
        </authorList>
    </citation>
    <scope>NUCLEOTIDE SEQUENCE</scope>
    <source>
        <strain evidence="2">DSM 19015</strain>
    </source>
</reference>
<evidence type="ECO:0000313" key="2">
    <source>
        <dbReference type="EMBL" id="GJD97691.1"/>
    </source>
</evidence>
<reference evidence="2" key="2">
    <citation type="submission" date="2021-08" db="EMBL/GenBank/DDBJ databases">
        <authorList>
            <person name="Tani A."/>
            <person name="Ola A."/>
            <person name="Ogura Y."/>
            <person name="Katsura K."/>
            <person name="Hayashi T."/>
        </authorList>
    </citation>
    <scope>NUCLEOTIDE SEQUENCE</scope>
    <source>
        <strain evidence="2">DSM 19015</strain>
    </source>
</reference>
<feature type="region of interest" description="Disordered" evidence="1">
    <location>
        <begin position="262"/>
        <end position="284"/>
    </location>
</feature>
<evidence type="ECO:0000256" key="1">
    <source>
        <dbReference type="SAM" id="MobiDB-lite"/>
    </source>
</evidence>
<gene>
    <name evidence="2" type="ORF">OCOJLMKI_4924</name>
</gene>
<dbReference type="Proteomes" id="UP001055125">
    <property type="component" value="Unassembled WGS sequence"/>
</dbReference>
<name>A0ABQ4S3R7_9HYPH</name>
<evidence type="ECO:0000313" key="3">
    <source>
        <dbReference type="Proteomes" id="UP001055125"/>
    </source>
</evidence>